<dbReference type="RefSeq" id="WP_188553845.1">
    <property type="nucleotide sequence ID" value="NZ_BMGT01000002.1"/>
</dbReference>
<evidence type="ECO:0000313" key="2">
    <source>
        <dbReference type="Proteomes" id="UP000647241"/>
    </source>
</evidence>
<comment type="caution">
    <text evidence="1">The sequence shown here is derived from an EMBL/GenBank/DDBJ whole genome shotgun (WGS) entry which is preliminary data.</text>
</comment>
<name>A0A917HEY8_9BACT</name>
<accession>A0A917HEY8</accession>
<dbReference type="Proteomes" id="UP000647241">
    <property type="component" value="Unassembled WGS sequence"/>
</dbReference>
<reference evidence="1" key="2">
    <citation type="submission" date="2020-09" db="EMBL/GenBank/DDBJ databases">
        <authorList>
            <person name="Sun Q."/>
            <person name="Zhou Y."/>
        </authorList>
    </citation>
    <scope>NUCLEOTIDE SEQUENCE</scope>
    <source>
        <strain evidence="1">CGMCC 1.12997</strain>
    </source>
</reference>
<sequence length="80" mass="8466">MHTLPFALDTGKQEGVDSPILLTAPQYAARRWKLIALHTPTTNGCSHLQNGCSVGKHPHILNGLNGASSDEVVLPIVGAQ</sequence>
<keyword evidence="2" id="KW-1185">Reference proteome</keyword>
<proteinExistence type="predicted"/>
<dbReference type="AlphaFoldDB" id="A0A917HEY8"/>
<organism evidence="1 2">
    <name type="scientific">Edaphobacter dinghuensis</name>
    <dbReference type="NCBI Taxonomy" id="1560005"/>
    <lineage>
        <taxon>Bacteria</taxon>
        <taxon>Pseudomonadati</taxon>
        <taxon>Acidobacteriota</taxon>
        <taxon>Terriglobia</taxon>
        <taxon>Terriglobales</taxon>
        <taxon>Acidobacteriaceae</taxon>
        <taxon>Edaphobacter</taxon>
    </lineage>
</organism>
<reference evidence="1" key="1">
    <citation type="journal article" date="2014" name="Int. J. Syst. Evol. Microbiol.">
        <title>Complete genome sequence of Corynebacterium casei LMG S-19264T (=DSM 44701T), isolated from a smear-ripened cheese.</title>
        <authorList>
            <consortium name="US DOE Joint Genome Institute (JGI-PGF)"/>
            <person name="Walter F."/>
            <person name="Albersmeier A."/>
            <person name="Kalinowski J."/>
            <person name="Ruckert C."/>
        </authorList>
    </citation>
    <scope>NUCLEOTIDE SEQUENCE</scope>
    <source>
        <strain evidence="1">CGMCC 1.12997</strain>
    </source>
</reference>
<gene>
    <name evidence="1" type="ORF">GCM10011585_18350</name>
</gene>
<dbReference type="EMBL" id="BMGT01000002">
    <property type="protein sequence ID" value="GGG75812.1"/>
    <property type="molecule type" value="Genomic_DNA"/>
</dbReference>
<evidence type="ECO:0000313" key="1">
    <source>
        <dbReference type="EMBL" id="GGG75812.1"/>
    </source>
</evidence>
<protein>
    <submittedName>
        <fullName evidence="1">Uncharacterized protein</fullName>
    </submittedName>
</protein>